<organism evidence="1 2">
    <name type="scientific">Allocoleopsis franciscana PCC 7113</name>
    <dbReference type="NCBI Taxonomy" id="1173027"/>
    <lineage>
        <taxon>Bacteria</taxon>
        <taxon>Bacillati</taxon>
        <taxon>Cyanobacteriota</taxon>
        <taxon>Cyanophyceae</taxon>
        <taxon>Coleofasciculales</taxon>
        <taxon>Coleofasciculaceae</taxon>
        <taxon>Allocoleopsis</taxon>
        <taxon>Allocoleopsis franciscana</taxon>
    </lineage>
</organism>
<protein>
    <submittedName>
        <fullName evidence="1">Uncharacterized protein</fullName>
    </submittedName>
</protein>
<dbReference type="KEGG" id="mic:Mic7113_5967"/>
<dbReference type="Proteomes" id="UP000010471">
    <property type="component" value="Chromosome"/>
</dbReference>
<accession>K9WP76</accession>
<reference evidence="1 2" key="1">
    <citation type="submission" date="2012-06" db="EMBL/GenBank/DDBJ databases">
        <title>Finished chromosome of genome of Microcoleus sp. PCC 7113.</title>
        <authorList>
            <consortium name="US DOE Joint Genome Institute"/>
            <person name="Gugger M."/>
            <person name="Coursin T."/>
            <person name="Rippka R."/>
            <person name="Tandeau De Marsac N."/>
            <person name="Huntemann M."/>
            <person name="Wei C.-L."/>
            <person name="Han J."/>
            <person name="Detter J.C."/>
            <person name="Han C."/>
            <person name="Tapia R."/>
            <person name="Chen A."/>
            <person name="Kyrpides N."/>
            <person name="Mavromatis K."/>
            <person name="Markowitz V."/>
            <person name="Szeto E."/>
            <person name="Ivanova N."/>
            <person name="Pagani I."/>
            <person name="Pati A."/>
            <person name="Goodwin L."/>
            <person name="Nordberg H.P."/>
            <person name="Cantor M.N."/>
            <person name="Hua S.X."/>
            <person name="Woyke T."/>
            <person name="Kerfeld C.A."/>
        </authorList>
    </citation>
    <scope>NUCLEOTIDE SEQUENCE [LARGE SCALE GENOMIC DNA]</scope>
    <source>
        <strain evidence="1 2">PCC 7113</strain>
    </source>
</reference>
<evidence type="ECO:0000313" key="1">
    <source>
        <dbReference type="EMBL" id="AFZ21569.1"/>
    </source>
</evidence>
<proteinExistence type="predicted"/>
<evidence type="ECO:0000313" key="2">
    <source>
        <dbReference type="Proteomes" id="UP000010471"/>
    </source>
</evidence>
<dbReference type="AlphaFoldDB" id="K9WP76"/>
<dbReference type="EMBL" id="CP003630">
    <property type="protein sequence ID" value="AFZ21569.1"/>
    <property type="molecule type" value="Genomic_DNA"/>
</dbReference>
<keyword evidence="2" id="KW-1185">Reference proteome</keyword>
<gene>
    <name evidence="1" type="ORF">Mic7113_5967</name>
</gene>
<sequence>MPAGVSAGVIVVAGVSTGVVVSTGVSAGEMVPAGEMVSVGVSSFGWQAASVVTKPNRTRTKTFDFTVNILTFISSCRRLSYPYRNVKFISDLQERTFWGILYYSRYI</sequence>
<dbReference type="HOGENOM" id="CLU_2207002_0_0_3"/>
<name>K9WP76_9CYAN</name>